<evidence type="ECO:0000313" key="3">
    <source>
        <dbReference type="EMBL" id="QFY57015.1"/>
    </source>
</evidence>
<evidence type="ECO:0000313" key="5">
    <source>
        <dbReference type="Proteomes" id="UP000344571"/>
    </source>
</evidence>
<name>A0AA91Z5P5_9GAMM</name>
<evidence type="ECO:0000313" key="2">
    <source>
        <dbReference type="EMBL" id="PCC99212.1"/>
    </source>
</evidence>
<gene>
    <name evidence="2" type="ORF">CO192_11750</name>
    <name evidence="3" type="ORF">EAO82_11965</name>
</gene>
<dbReference type="AlphaFoldDB" id="A0AA91Z5P5"/>
<evidence type="ECO:0000313" key="4">
    <source>
        <dbReference type="Proteomes" id="UP000243750"/>
    </source>
</evidence>
<sequence>MRRNSLTCSILALSCWMSATPVLADDAELRICSAKEADDTLLVAVVHRNYALFPLGDSWLARGWWTIPPGECQTVGSLAIGMPVFLSVSSTSTSGPRIHAYKLHSGPIPVNDSVGIERFFCVQRDYFERVEPVLEGHNTCPPGWHQQLFNLYIFVQRNVLLTLTLG</sequence>
<feature type="signal peptide" evidence="1">
    <location>
        <begin position="1"/>
        <end position="24"/>
    </location>
</feature>
<dbReference type="Proteomes" id="UP000344571">
    <property type="component" value="Chromosome"/>
</dbReference>
<reference evidence="3 5" key="2">
    <citation type="submission" date="2018-10" db="EMBL/GenBank/DDBJ databases">
        <title>Complete genome sequence of Pseudomonas pelagia strain Kongs-67.</title>
        <authorList>
            <person name="Sinha R.K."/>
            <person name="Krishnan K."/>
        </authorList>
    </citation>
    <scope>NUCLEOTIDE SEQUENCE [LARGE SCALE GENOMIC DNA]</scope>
    <source>
        <strain evidence="3 5">Kongs-67</strain>
    </source>
</reference>
<dbReference type="PROSITE" id="PS51257">
    <property type="entry name" value="PROKAR_LIPOPROTEIN"/>
    <property type="match status" value="1"/>
</dbReference>
<dbReference type="Proteomes" id="UP000243750">
    <property type="component" value="Unassembled WGS sequence"/>
</dbReference>
<dbReference type="EMBL" id="NWMT01000138">
    <property type="protein sequence ID" value="PCC99212.1"/>
    <property type="molecule type" value="Genomic_DNA"/>
</dbReference>
<feature type="chain" id="PRO_5041684388" evidence="1">
    <location>
        <begin position="25"/>
        <end position="166"/>
    </location>
</feature>
<organism evidence="2 4">
    <name type="scientific">Halopseudomonas pelagia</name>
    <dbReference type="NCBI Taxonomy" id="553151"/>
    <lineage>
        <taxon>Bacteria</taxon>
        <taxon>Pseudomonadati</taxon>
        <taxon>Pseudomonadota</taxon>
        <taxon>Gammaproteobacteria</taxon>
        <taxon>Pseudomonadales</taxon>
        <taxon>Pseudomonadaceae</taxon>
        <taxon>Halopseudomonas</taxon>
    </lineage>
</organism>
<proteinExistence type="predicted"/>
<protein>
    <submittedName>
        <fullName evidence="3">DUF1036 domain-containing protein</fullName>
    </submittedName>
</protein>
<reference evidence="2 4" key="1">
    <citation type="submission" date="2017-09" db="EMBL/GenBank/DDBJ databases">
        <title>Bacterial and phytoplankton interrelationship in Kongsfjorden, an Arctic fjord.</title>
        <authorList>
            <person name="Sinha R."/>
            <person name="Krishnan K."/>
        </authorList>
    </citation>
    <scope>NUCLEOTIDE SEQUENCE [LARGE SCALE GENOMIC DNA]</scope>
    <source>
        <strain evidence="2 4">58</strain>
    </source>
</reference>
<keyword evidence="1" id="KW-0732">Signal</keyword>
<dbReference type="EMBL" id="CP033116">
    <property type="protein sequence ID" value="QFY57015.1"/>
    <property type="molecule type" value="Genomic_DNA"/>
</dbReference>
<evidence type="ECO:0000256" key="1">
    <source>
        <dbReference type="SAM" id="SignalP"/>
    </source>
</evidence>
<keyword evidence="5" id="KW-1185">Reference proteome</keyword>
<accession>A0AA91Z5P5</accession>